<dbReference type="RefSeq" id="WP_276723497.1">
    <property type="nucleotide sequence ID" value="NZ_BAAFLA010000011.1"/>
</dbReference>
<keyword evidence="1" id="KW-0520">NAD</keyword>
<dbReference type="Proteomes" id="UP000187417">
    <property type="component" value="Unassembled WGS sequence"/>
</dbReference>
<dbReference type="InterPro" id="IPR001509">
    <property type="entry name" value="Epimerase_deHydtase"/>
</dbReference>
<evidence type="ECO:0000259" key="2">
    <source>
        <dbReference type="Pfam" id="PF01370"/>
    </source>
</evidence>
<protein>
    <submittedName>
        <fullName evidence="3">NAD-dependent epimerase</fullName>
    </submittedName>
</protein>
<accession>A0A1Q6FAU7</accession>
<sequence>MKILVTGSAGFIGYHLSKRLLEAGNQVVGIDSINDYYDVRLKYARLETAGIHRNLVAKGQPVQSDRYPAYRFIQMHLEDRQALQNLFGTEKFDAVVNLAAQAGVRYSIENPYAYIDSNIVGFLNLLECVRHNPVRHFVYASSSSVYGGNTKTPFSEEDRVDNPVSLYAATKKSNELMAHVYSGLYGIPTTGLRFFTVYGPWGRPDMAPLLFAGAIREGRPIKVFNHGNLSRDFTYIDDIIEGMVRVIGKAPAPTQDRPIPAEVYNIGCGHPVQLMDFIHTLEQALGKNAQLQMMPMQQGDVHTTYADTTKLERDFGYRPQVSLAEGIAIFAQWYEKQQTTGNND</sequence>
<dbReference type="PANTHER" id="PTHR43574">
    <property type="entry name" value="EPIMERASE-RELATED"/>
    <property type="match status" value="1"/>
</dbReference>
<reference evidence="3 4" key="1">
    <citation type="journal article" date="2016" name="Nat. Biotechnol.">
        <title>Measurement of bacterial replication rates in microbial communities.</title>
        <authorList>
            <person name="Brown C.T."/>
            <person name="Olm M.R."/>
            <person name="Thomas B.C."/>
            <person name="Banfield J.F."/>
        </authorList>
    </citation>
    <scope>NUCLEOTIDE SEQUENCE [LARGE SCALE GENOMIC DNA]</scope>
    <source>
        <strain evidence="3">CAG:67_53_122</strain>
    </source>
</reference>
<evidence type="ECO:0000313" key="3">
    <source>
        <dbReference type="EMBL" id="OKY95973.1"/>
    </source>
</evidence>
<dbReference type="PRINTS" id="PR01713">
    <property type="entry name" value="NUCEPIMERASE"/>
</dbReference>
<dbReference type="CDD" id="cd05253">
    <property type="entry name" value="UDP_GE_SDE_e"/>
    <property type="match status" value="1"/>
</dbReference>
<dbReference type="EMBL" id="MNQH01000003">
    <property type="protein sequence ID" value="OKY95973.1"/>
    <property type="molecule type" value="Genomic_DNA"/>
</dbReference>
<dbReference type="Pfam" id="PF01370">
    <property type="entry name" value="Epimerase"/>
    <property type="match status" value="1"/>
</dbReference>
<dbReference type="STRING" id="28117.BHV66_03205"/>
<dbReference type="Gene3D" id="3.90.25.10">
    <property type="entry name" value="UDP-galactose 4-epimerase, domain 1"/>
    <property type="match status" value="1"/>
</dbReference>
<organism evidence="3 4">
    <name type="scientific">Alistipes putredinis</name>
    <dbReference type="NCBI Taxonomy" id="28117"/>
    <lineage>
        <taxon>Bacteria</taxon>
        <taxon>Pseudomonadati</taxon>
        <taxon>Bacteroidota</taxon>
        <taxon>Bacteroidia</taxon>
        <taxon>Bacteroidales</taxon>
        <taxon>Rikenellaceae</taxon>
        <taxon>Alistipes</taxon>
    </lineage>
</organism>
<dbReference type="Gene3D" id="3.40.50.720">
    <property type="entry name" value="NAD(P)-binding Rossmann-like Domain"/>
    <property type="match status" value="1"/>
</dbReference>
<proteinExistence type="predicted"/>
<dbReference type="AlphaFoldDB" id="A0A1Q6FAU7"/>
<feature type="domain" description="NAD-dependent epimerase/dehydratase" evidence="2">
    <location>
        <begin position="3"/>
        <end position="267"/>
    </location>
</feature>
<dbReference type="InterPro" id="IPR036291">
    <property type="entry name" value="NAD(P)-bd_dom_sf"/>
</dbReference>
<name>A0A1Q6FAU7_9BACT</name>
<evidence type="ECO:0000256" key="1">
    <source>
        <dbReference type="ARBA" id="ARBA00023027"/>
    </source>
</evidence>
<evidence type="ECO:0000313" key="4">
    <source>
        <dbReference type="Proteomes" id="UP000187417"/>
    </source>
</evidence>
<comment type="caution">
    <text evidence="3">The sequence shown here is derived from an EMBL/GenBank/DDBJ whole genome shotgun (WGS) entry which is preliminary data.</text>
</comment>
<gene>
    <name evidence="3" type="ORF">BHV66_03205</name>
</gene>
<dbReference type="SUPFAM" id="SSF51735">
    <property type="entry name" value="NAD(P)-binding Rossmann-fold domains"/>
    <property type="match status" value="1"/>
</dbReference>